<dbReference type="PANTHER" id="PTHR47592">
    <property type="entry name" value="PBF68 PROTEIN"/>
    <property type="match status" value="1"/>
</dbReference>
<dbReference type="AlphaFoldDB" id="A0A1Q3CPS1"/>
<dbReference type="PANTHER" id="PTHR47592:SF27">
    <property type="entry name" value="OS08G0421700 PROTEIN"/>
    <property type="match status" value="1"/>
</dbReference>
<dbReference type="Pfam" id="PF14223">
    <property type="entry name" value="Retrotran_gag_2"/>
    <property type="match status" value="1"/>
</dbReference>
<name>A0A1Q3CPS1_CEPFO</name>
<dbReference type="Proteomes" id="UP000187406">
    <property type="component" value="Unassembled WGS sequence"/>
</dbReference>
<gene>
    <name evidence="1" type="ORF">CFOL_v3_25618</name>
</gene>
<accession>A0A1Q3CPS1</accession>
<proteinExistence type="predicted"/>
<sequence>MEHNTTKNTSLNQITKLEKFDGSFFRRWKTTIYFFLSALKLSHVLNEEKPTKKENEIVAEIRTRNKWNEDDFMCKGHILNALSNSLYDVYEINFAEKTTKDLCEDLESKYKTEDAEHKKFLVSKLFDFNMLDSKSIMSQVNQLQYIRNQIISKYHTLDKSF</sequence>
<dbReference type="EMBL" id="BDDD01002566">
    <property type="protein sequence ID" value="GAV82165.1"/>
    <property type="molecule type" value="Genomic_DNA"/>
</dbReference>
<keyword evidence="2" id="KW-1185">Reference proteome</keyword>
<comment type="caution">
    <text evidence="1">The sequence shown here is derived from an EMBL/GenBank/DDBJ whole genome shotgun (WGS) entry which is preliminary data.</text>
</comment>
<evidence type="ECO:0000313" key="2">
    <source>
        <dbReference type="Proteomes" id="UP000187406"/>
    </source>
</evidence>
<organism evidence="1 2">
    <name type="scientific">Cephalotus follicularis</name>
    <name type="common">Albany pitcher plant</name>
    <dbReference type="NCBI Taxonomy" id="3775"/>
    <lineage>
        <taxon>Eukaryota</taxon>
        <taxon>Viridiplantae</taxon>
        <taxon>Streptophyta</taxon>
        <taxon>Embryophyta</taxon>
        <taxon>Tracheophyta</taxon>
        <taxon>Spermatophyta</taxon>
        <taxon>Magnoliopsida</taxon>
        <taxon>eudicotyledons</taxon>
        <taxon>Gunneridae</taxon>
        <taxon>Pentapetalae</taxon>
        <taxon>rosids</taxon>
        <taxon>fabids</taxon>
        <taxon>Oxalidales</taxon>
        <taxon>Cephalotaceae</taxon>
        <taxon>Cephalotus</taxon>
    </lineage>
</organism>
<dbReference type="InParanoid" id="A0A1Q3CPS1"/>
<dbReference type="OrthoDB" id="1651011at2759"/>
<reference evidence="2" key="1">
    <citation type="submission" date="2016-04" db="EMBL/GenBank/DDBJ databases">
        <title>Cephalotus genome sequencing.</title>
        <authorList>
            <person name="Fukushima K."/>
            <person name="Hasebe M."/>
            <person name="Fang X."/>
        </authorList>
    </citation>
    <scope>NUCLEOTIDE SEQUENCE [LARGE SCALE GENOMIC DNA]</scope>
    <source>
        <strain evidence="2">cv. St1</strain>
    </source>
</reference>
<protein>
    <submittedName>
        <fullName evidence="1">UBN2_2 domain-containing protein</fullName>
    </submittedName>
</protein>
<evidence type="ECO:0000313" key="1">
    <source>
        <dbReference type="EMBL" id="GAV82165.1"/>
    </source>
</evidence>